<name>A0ACD4ZTK6_9ACTN</name>
<accession>A0ACD4ZTK6</accession>
<protein>
    <submittedName>
        <fullName evidence="1">Uncharacterized protein</fullName>
    </submittedName>
</protein>
<evidence type="ECO:0000313" key="2">
    <source>
        <dbReference type="Proteomes" id="UP001348369"/>
    </source>
</evidence>
<proteinExistence type="predicted"/>
<dbReference type="EMBL" id="CP109109">
    <property type="protein sequence ID" value="WSC01555.1"/>
    <property type="molecule type" value="Genomic_DNA"/>
</dbReference>
<gene>
    <name evidence="1" type="ORF">OG835_34145</name>
</gene>
<sequence length="130" mass="14222">MKQKEPHSTVLEYITIIKDPRTQLVIALGSGPQAAGILQTTGHSVPAPGPRGKYHRQPHTLPVQQQRQGATTAAHALLLAGFSVHLDPTLNTLAFPDTDRAATHRYLTRLTEQSSAATSERDVERSWPRS</sequence>
<organism evidence="1 2">
    <name type="scientific">Streptomyces scopuliridis</name>
    <dbReference type="NCBI Taxonomy" id="452529"/>
    <lineage>
        <taxon>Bacteria</taxon>
        <taxon>Bacillati</taxon>
        <taxon>Actinomycetota</taxon>
        <taxon>Actinomycetes</taxon>
        <taxon>Kitasatosporales</taxon>
        <taxon>Streptomycetaceae</taxon>
        <taxon>Streptomyces</taxon>
    </lineage>
</organism>
<keyword evidence="2" id="KW-1185">Reference proteome</keyword>
<evidence type="ECO:0000313" key="1">
    <source>
        <dbReference type="EMBL" id="WSC01555.1"/>
    </source>
</evidence>
<reference evidence="1" key="1">
    <citation type="submission" date="2022-10" db="EMBL/GenBank/DDBJ databases">
        <title>The complete genomes of actinobacterial strains from the NBC collection.</title>
        <authorList>
            <person name="Joergensen T.S."/>
            <person name="Alvarez Arevalo M."/>
            <person name="Sterndorff E.B."/>
            <person name="Faurdal D."/>
            <person name="Vuksanovic O."/>
            <person name="Mourched A.-S."/>
            <person name="Charusanti P."/>
            <person name="Shaw S."/>
            <person name="Blin K."/>
            <person name="Weber T."/>
        </authorList>
    </citation>
    <scope>NUCLEOTIDE SEQUENCE</scope>
    <source>
        <strain evidence="1">NBC 01771</strain>
    </source>
</reference>
<dbReference type="Proteomes" id="UP001348369">
    <property type="component" value="Chromosome"/>
</dbReference>